<dbReference type="RefSeq" id="XP_002910728.1">
    <property type="nucleotide sequence ID" value="XM_002910682.1"/>
</dbReference>
<dbReference type="eggNOG" id="ENOG502S1HF">
    <property type="taxonomic scope" value="Eukaryota"/>
</dbReference>
<feature type="domain" description="CxC5 like cysteine cluster associated with KDZ" evidence="1">
    <location>
        <begin position="122"/>
        <end position="185"/>
    </location>
</feature>
<evidence type="ECO:0000259" key="2">
    <source>
        <dbReference type="Pfam" id="PF18721"/>
    </source>
</evidence>
<evidence type="ECO:0000313" key="3">
    <source>
        <dbReference type="EMBL" id="EFI27234.1"/>
    </source>
</evidence>
<dbReference type="VEuPathDB" id="FungiDB:CC1G_15062"/>
<name>D6RP76_COPC7</name>
<dbReference type="Pfam" id="PF18721">
    <property type="entry name" value="CxC6"/>
    <property type="match status" value="1"/>
</dbReference>
<dbReference type="OrthoDB" id="3055037at2759"/>
<proteinExistence type="predicted"/>
<gene>
    <name evidence="3" type="ORF">CC1G_15062</name>
</gene>
<evidence type="ECO:0000259" key="1">
    <source>
        <dbReference type="Pfam" id="PF18718"/>
    </source>
</evidence>
<dbReference type="EMBL" id="AACS02000008">
    <property type="protein sequence ID" value="EFI27234.1"/>
    <property type="molecule type" value="Genomic_DNA"/>
</dbReference>
<dbReference type="Pfam" id="PF18718">
    <property type="entry name" value="CxC5"/>
    <property type="match status" value="1"/>
</dbReference>
<dbReference type="OMA" id="PNHVIFD"/>
<dbReference type="Proteomes" id="UP000001861">
    <property type="component" value="Unassembled WGS sequence"/>
</dbReference>
<dbReference type="KEGG" id="cci:CC1G_15062"/>
<organism evidence="3 4">
    <name type="scientific">Coprinopsis cinerea (strain Okayama-7 / 130 / ATCC MYA-4618 / FGSC 9003)</name>
    <name type="common">Inky cap fungus</name>
    <name type="synonym">Hormographiella aspergillata</name>
    <dbReference type="NCBI Taxonomy" id="240176"/>
    <lineage>
        <taxon>Eukaryota</taxon>
        <taxon>Fungi</taxon>
        <taxon>Dikarya</taxon>
        <taxon>Basidiomycota</taxon>
        <taxon>Agaricomycotina</taxon>
        <taxon>Agaricomycetes</taxon>
        <taxon>Agaricomycetidae</taxon>
        <taxon>Agaricales</taxon>
        <taxon>Agaricineae</taxon>
        <taxon>Psathyrellaceae</taxon>
        <taxon>Coprinopsis</taxon>
    </lineage>
</organism>
<reference evidence="3 4" key="1">
    <citation type="journal article" date="2010" name="Proc. Natl. Acad. Sci. U.S.A.">
        <title>Insights into evolution of multicellular fungi from the assembled chromosomes of the mushroom Coprinopsis cinerea (Coprinus cinereus).</title>
        <authorList>
            <person name="Stajich J.E."/>
            <person name="Wilke S.K."/>
            <person name="Ahren D."/>
            <person name="Au C.H."/>
            <person name="Birren B.W."/>
            <person name="Borodovsky M."/>
            <person name="Burns C."/>
            <person name="Canback B."/>
            <person name="Casselton L.A."/>
            <person name="Cheng C.K."/>
            <person name="Deng J."/>
            <person name="Dietrich F.S."/>
            <person name="Fargo D.C."/>
            <person name="Farman M.L."/>
            <person name="Gathman A.C."/>
            <person name="Goldberg J."/>
            <person name="Guigo R."/>
            <person name="Hoegger P.J."/>
            <person name="Hooker J.B."/>
            <person name="Huggins A."/>
            <person name="James T.Y."/>
            <person name="Kamada T."/>
            <person name="Kilaru S."/>
            <person name="Kodira C."/>
            <person name="Kues U."/>
            <person name="Kupfer D."/>
            <person name="Kwan H.S."/>
            <person name="Lomsadze A."/>
            <person name="Li W."/>
            <person name="Lilly W.W."/>
            <person name="Ma L.J."/>
            <person name="Mackey A.J."/>
            <person name="Manning G."/>
            <person name="Martin F."/>
            <person name="Muraguchi H."/>
            <person name="Natvig D.O."/>
            <person name="Palmerini H."/>
            <person name="Ramesh M.A."/>
            <person name="Rehmeyer C.J."/>
            <person name="Roe B.A."/>
            <person name="Shenoy N."/>
            <person name="Stanke M."/>
            <person name="Ter-Hovhannisyan V."/>
            <person name="Tunlid A."/>
            <person name="Velagapudi R."/>
            <person name="Vision T.J."/>
            <person name="Zeng Q."/>
            <person name="Zolan M.E."/>
            <person name="Pukkila P.J."/>
        </authorList>
    </citation>
    <scope>NUCLEOTIDE SEQUENCE [LARGE SCALE GENOMIC DNA]</scope>
    <source>
        <strain evidence="4">Okayama-7 / 130 / ATCC MYA-4618 / FGSC 9003</strain>
    </source>
</reference>
<feature type="domain" description="CxC6 like cysteine cluster associated with KDZ" evidence="2">
    <location>
        <begin position="283"/>
        <end position="346"/>
    </location>
</feature>
<evidence type="ECO:0000313" key="4">
    <source>
        <dbReference type="Proteomes" id="UP000001861"/>
    </source>
</evidence>
<keyword evidence="4" id="KW-1185">Reference proteome</keyword>
<dbReference type="HOGENOM" id="CLU_004966_4_0_1"/>
<comment type="caution">
    <text evidence="3">The sequence shown here is derived from an EMBL/GenBank/DDBJ whole genome shotgun (WGS) entry which is preliminary data.</text>
</comment>
<evidence type="ECO:0008006" key="5">
    <source>
        <dbReference type="Google" id="ProtNLM"/>
    </source>
</evidence>
<sequence length="571" mass="65324">MDVVPSLHAWLLSLDQSVSGSLGFKQLLMFINLASHLKREILLTQPAGQNPSVAPYALPPAVTTFLGTATSIPIGFIPDLWFRLREFIWNRVGSTEPLEELPEDEHDRMLTCIRYGQPVEIACAINYHHNYSVHEGSRTYYDNIPSILQIGEHQFAETRLINSWINLMLVAWVSASNCANHYNATMFKHKGRNLLKETGWQFQTTMTHELVYDAFTLLSLLEDCQRREQHLILPHTGTQYERMKKAVDDVNTRRRYVHPYLNHSCDLCTRRYDDKGLKVTAVVIDGITLGHPCCAVYNCKVDLEKTTHRYCPQHRHMDRECMIVGCTSQRAAGSKACSDDRHREVIEIYELRGTARFQLQHQLKRSRVANPESSAPSSEADIQQTIQEGELELNALKVQGRARTHNEQIFNYPCGIIIGRESFFGAEGPGAVIEATKRIFRHGLPEHILFDNNCTLKKMVKDDPDFANVGLTVDVFHFKCKHSQLDTFCQEHCNPESYPELKKEGGKGWFFNSSIAEQTNVWLGGYHAICRTMSAARYNFFLDEMIERRNRNTISKLRAMGAHPITIDRNL</sequence>
<dbReference type="InterPro" id="IPR040898">
    <property type="entry name" value="CxC6"/>
</dbReference>
<accession>D6RP76</accession>
<dbReference type="InterPro" id="IPR041539">
    <property type="entry name" value="CxC5"/>
</dbReference>
<dbReference type="STRING" id="240176.D6RP76"/>
<dbReference type="InParanoid" id="D6RP76"/>
<dbReference type="GeneID" id="9378119"/>
<protein>
    <recommendedName>
        <fullName evidence="5">CxC6 like cysteine cluster associated with KDZ domain-containing protein</fullName>
    </recommendedName>
</protein>
<dbReference type="AlphaFoldDB" id="D6RP76"/>